<dbReference type="InParanoid" id="A0A1B4XDG9"/>
<sequence>MTMLDEMVGAVVKNLVGGATQGGLMQQALSLVNNPETGGLAGLVQRFSNSGLDKVVSSWIGTGGNLPIEPQQIQQALGSQQINDLASRAGITPDAATRGLAEMLPQIIDKLTPDGNLPTNQMLEQGLSMLRQKFPGS</sequence>
<dbReference type="Pfam" id="PF20159">
    <property type="entry name" value="YidB"/>
    <property type="match status" value="1"/>
</dbReference>
<keyword evidence="2" id="KW-1185">Reference proteome</keyword>
<protein>
    <recommendedName>
        <fullName evidence="3">Ribosomal protein P2</fullName>
    </recommendedName>
</protein>
<dbReference type="KEGG" id="slim:SCL_0516"/>
<dbReference type="OrthoDB" id="370541at2"/>
<proteinExistence type="predicted"/>
<dbReference type="SUPFAM" id="SSF140804">
    <property type="entry name" value="YidB-like"/>
    <property type="match status" value="1"/>
</dbReference>
<dbReference type="Proteomes" id="UP000243180">
    <property type="component" value="Chromosome"/>
</dbReference>
<reference evidence="1 2" key="1">
    <citation type="submission" date="2015-05" db="EMBL/GenBank/DDBJ databases">
        <title>Complete genome sequence of a sulfur-oxidizing gammaproteobacterium strain HA5.</title>
        <authorList>
            <person name="Miura A."/>
            <person name="Kojima H."/>
            <person name="Fukui M."/>
        </authorList>
    </citation>
    <scope>NUCLEOTIDE SEQUENCE [LARGE SCALE GENOMIC DNA]</scope>
    <source>
        <strain evidence="1 2">HA5</strain>
    </source>
</reference>
<name>A0A1B4XDG9_9GAMM</name>
<dbReference type="RefSeq" id="WP_096359710.1">
    <property type="nucleotide sequence ID" value="NZ_AP014879.1"/>
</dbReference>
<dbReference type="AlphaFoldDB" id="A0A1B4XDG9"/>
<evidence type="ECO:0008006" key="3">
    <source>
        <dbReference type="Google" id="ProtNLM"/>
    </source>
</evidence>
<evidence type="ECO:0000313" key="2">
    <source>
        <dbReference type="Proteomes" id="UP000243180"/>
    </source>
</evidence>
<gene>
    <name evidence="1" type="ORF">SCL_0516</name>
</gene>
<dbReference type="EMBL" id="AP014879">
    <property type="protein sequence ID" value="BAV32838.1"/>
    <property type="molecule type" value="Genomic_DNA"/>
</dbReference>
<dbReference type="InterPro" id="IPR045372">
    <property type="entry name" value="YidB"/>
</dbReference>
<organism evidence="1 2">
    <name type="scientific">Sulfuricaulis limicola</name>
    <dbReference type="NCBI Taxonomy" id="1620215"/>
    <lineage>
        <taxon>Bacteria</taxon>
        <taxon>Pseudomonadati</taxon>
        <taxon>Pseudomonadota</taxon>
        <taxon>Gammaproteobacteria</taxon>
        <taxon>Acidiferrobacterales</taxon>
        <taxon>Acidiferrobacteraceae</taxon>
        <taxon>Sulfuricaulis</taxon>
    </lineage>
</organism>
<dbReference type="FunCoup" id="A0A1B4XDG9">
    <property type="interactions" value="36"/>
</dbReference>
<dbReference type="InterPro" id="IPR027405">
    <property type="entry name" value="YidB-like"/>
</dbReference>
<accession>A0A1B4XDG9</accession>
<dbReference type="Gene3D" id="1.10.10.690">
    <property type="entry name" value="YidB-like"/>
    <property type="match status" value="1"/>
</dbReference>
<evidence type="ECO:0000313" key="1">
    <source>
        <dbReference type="EMBL" id="BAV32838.1"/>
    </source>
</evidence>